<accession>A0A448WNQ3</accession>
<feature type="compositionally biased region" description="Low complexity" evidence="1">
    <location>
        <begin position="11"/>
        <end position="33"/>
    </location>
</feature>
<keyword evidence="3" id="KW-1185">Reference proteome</keyword>
<dbReference type="AlphaFoldDB" id="A0A448WNQ3"/>
<protein>
    <submittedName>
        <fullName evidence="2">Uncharacterized protein</fullName>
    </submittedName>
</protein>
<name>A0A448WNQ3_9PLAT</name>
<organism evidence="2 3">
    <name type="scientific">Protopolystoma xenopodis</name>
    <dbReference type="NCBI Taxonomy" id="117903"/>
    <lineage>
        <taxon>Eukaryota</taxon>
        <taxon>Metazoa</taxon>
        <taxon>Spiralia</taxon>
        <taxon>Lophotrochozoa</taxon>
        <taxon>Platyhelminthes</taxon>
        <taxon>Monogenea</taxon>
        <taxon>Polyopisthocotylea</taxon>
        <taxon>Polystomatidea</taxon>
        <taxon>Polystomatidae</taxon>
        <taxon>Protopolystoma</taxon>
    </lineage>
</organism>
<evidence type="ECO:0000256" key="1">
    <source>
        <dbReference type="SAM" id="MobiDB-lite"/>
    </source>
</evidence>
<dbReference type="Proteomes" id="UP000784294">
    <property type="component" value="Unassembled WGS sequence"/>
</dbReference>
<feature type="region of interest" description="Disordered" evidence="1">
    <location>
        <begin position="1"/>
        <end position="41"/>
    </location>
</feature>
<comment type="caution">
    <text evidence="2">The sequence shown here is derived from an EMBL/GenBank/DDBJ whole genome shotgun (WGS) entry which is preliminary data.</text>
</comment>
<gene>
    <name evidence="2" type="ORF">PXEA_LOCUS9773</name>
</gene>
<sequence length="93" mass="10073">MLSERRLKQMATTATSSVTSTASTASSSATQSTKESDASLDKLPGFGHTCLQITCRADGQIHFGEADPGTQMLRIYNASDQVSFYSFQHPAYF</sequence>
<reference evidence="2" key="1">
    <citation type="submission" date="2018-11" db="EMBL/GenBank/DDBJ databases">
        <authorList>
            <consortium name="Pathogen Informatics"/>
        </authorList>
    </citation>
    <scope>NUCLEOTIDE SEQUENCE</scope>
</reference>
<evidence type="ECO:0000313" key="2">
    <source>
        <dbReference type="EMBL" id="VEL16333.1"/>
    </source>
</evidence>
<proteinExistence type="predicted"/>
<dbReference type="EMBL" id="CAAALY010028036">
    <property type="protein sequence ID" value="VEL16333.1"/>
    <property type="molecule type" value="Genomic_DNA"/>
</dbReference>
<evidence type="ECO:0000313" key="3">
    <source>
        <dbReference type="Proteomes" id="UP000784294"/>
    </source>
</evidence>